<feature type="transmembrane region" description="Helical" evidence="2">
    <location>
        <begin position="17"/>
        <end position="38"/>
    </location>
</feature>
<dbReference type="PROSITE" id="PS50930">
    <property type="entry name" value="HTH_LYTTR"/>
    <property type="match status" value="1"/>
</dbReference>
<dbReference type="Pfam" id="PF04397">
    <property type="entry name" value="LytTR"/>
    <property type="match status" value="1"/>
</dbReference>
<feature type="transmembrane region" description="Helical" evidence="2">
    <location>
        <begin position="50"/>
        <end position="73"/>
    </location>
</feature>
<sequence>METGDSSDRAHKKHGDLFYMLYTGVACAIIMALLQPFGIDRVEHHKYPIILGYAVLAAVAYQLANLQTIYVLRMPRRDEWDVKRSIIVGLLICPIMGAFICCYSAWAYAGDIRQGWFYPDGRFTLKAFWINSGYTLTISFFLTLFGYYMERSRQLAIRLQEVIELNRILAQKQLAEEKRDTPQAPSGLSQGSSSDAPRSTGTAPSPDTSGITTAANSPDTFGATEAAAYCDTSGTSAGHSDTSVSPLRLEGSSRETVELQSSAQLLFVESDGNYALVHYLSDGKAVRKAVRCTLKQVEEQLSGRQGIMRCHRAYIVNIAHVEHVSGNGQGYRLTLDSIQEQVPVSRQYAAAVYQSIRI</sequence>
<feature type="compositionally biased region" description="Polar residues" evidence="1">
    <location>
        <begin position="183"/>
        <end position="217"/>
    </location>
</feature>
<feature type="region of interest" description="Disordered" evidence="1">
    <location>
        <begin position="232"/>
        <end position="251"/>
    </location>
</feature>
<dbReference type="GO" id="GO:0000156">
    <property type="term" value="F:phosphorelay response regulator activity"/>
    <property type="evidence" value="ECO:0007669"/>
    <property type="project" value="InterPro"/>
</dbReference>
<accession>E6SMY4</accession>
<evidence type="ECO:0000313" key="4">
    <source>
        <dbReference type="EMBL" id="ADV42700.1"/>
    </source>
</evidence>
<proteinExistence type="predicted"/>
<dbReference type="Gene3D" id="2.40.50.1020">
    <property type="entry name" value="LytTr DNA-binding domain"/>
    <property type="match status" value="1"/>
</dbReference>
<dbReference type="eggNOG" id="COG3279">
    <property type="taxonomic scope" value="Bacteria"/>
</dbReference>
<dbReference type="HOGENOM" id="CLU_773064_0_0_10"/>
<name>E6SMY4_BACT6</name>
<organism evidence="4 5">
    <name type="scientific">Bacteroides helcogenes (strain ATCC 35417 / DSM 20613 / JCM 6297 / CCUG 15421 / P 36-108)</name>
    <dbReference type="NCBI Taxonomy" id="693979"/>
    <lineage>
        <taxon>Bacteria</taxon>
        <taxon>Pseudomonadati</taxon>
        <taxon>Bacteroidota</taxon>
        <taxon>Bacteroidia</taxon>
        <taxon>Bacteroidales</taxon>
        <taxon>Bacteroidaceae</taxon>
        <taxon>Bacteroides</taxon>
    </lineage>
</organism>
<dbReference type="PANTHER" id="PTHR37299:SF1">
    <property type="entry name" value="STAGE 0 SPORULATION PROTEIN A HOMOLOG"/>
    <property type="match status" value="1"/>
</dbReference>
<evidence type="ECO:0000256" key="1">
    <source>
        <dbReference type="SAM" id="MobiDB-lite"/>
    </source>
</evidence>
<keyword evidence="5" id="KW-1185">Reference proteome</keyword>
<dbReference type="OrthoDB" id="1118393at2"/>
<feature type="transmembrane region" description="Helical" evidence="2">
    <location>
        <begin position="85"/>
        <end position="108"/>
    </location>
</feature>
<keyword evidence="2" id="KW-1133">Transmembrane helix</keyword>
<dbReference type="EMBL" id="CP002352">
    <property type="protein sequence ID" value="ADV42700.1"/>
    <property type="molecule type" value="Genomic_DNA"/>
</dbReference>
<reference evidence="4 5" key="2">
    <citation type="journal article" date="2011" name="Stand. Genomic Sci.">
        <title>Complete genome sequence of Bacteroides helcogenes type strain (P 36-108).</title>
        <authorList>
            <person name="Pati A."/>
            <person name="Gronow S."/>
            <person name="Zeytun A."/>
            <person name="Lapidus A."/>
            <person name="Nolan M."/>
            <person name="Hammon N."/>
            <person name="Deshpande S."/>
            <person name="Cheng J.F."/>
            <person name="Tapia R."/>
            <person name="Han C."/>
            <person name="Goodwin L."/>
            <person name="Pitluck S."/>
            <person name="Liolios K."/>
            <person name="Pagani I."/>
            <person name="Ivanova N."/>
            <person name="Mavromatis K."/>
            <person name="Chen A."/>
            <person name="Palaniappan K."/>
            <person name="Land M."/>
            <person name="Hauser L."/>
            <person name="Chang Y.J."/>
            <person name="Jeffries C.D."/>
            <person name="Detter J.C."/>
            <person name="Brambilla E."/>
            <person name="Rohde M."/>
            <person name="Goker M."/>
            <person name="Woyke T."/>
            <person name="Bristow J."/>
            <person name="Eisen J.A."/>
            <person name="Markowitz V."/>
            <person name="Hugenholtz P."/>
            <person name="Kyrpides N.C."/>
            <person name="Klenk H.P."/>
            <person name="Lucas S."/>
        </authorList>
    </citation>
    <scope>NUCLEOTIDE SEQUENCE [LARGE SCALE GENOMIC DNA]</scope>
    <source>
        <strain evidence="5">ATCC 35417 / DSM 20613 / JCM 6297 / CCUG 15421 / P 36-108</strain>
    </source>
</reference>
<dbReference type="SMART" id="SM00850">
    <property type="entry name" value="LytTR"/>
    <property type="match status" value="1"/>
</dbReference>
<protein>
    <submittedName>
        <fullName evidence="4">Response regulator receiver protein</fullName>
    </submittedName>
</protein>
<feature type="region of interest" description="Disordered" evidence="1">
    <location>
        <begin position="176"/>
        <end position="217"/>
    </location>
</feature>
<keyword evidence="2" id="KW-0472">Membrane</keyword>
<gene>
    <name evidence="4" type="ordered locus">Bache_0677</name>
</gene>
<feature type="domain" description="HTH LytTR-type" evidence="3">
    <location>
        <begin position="249"/>
        <end position="358"/>
    </location>
</feature>
<feature type="compositionally biased region" description="Polar residues" evidence="1">
    <location>
        <begin position="232"/>
        <end position="245"/>
    </location>
</feature>
<dbReference type="Proteomes" id="UP000008630">
    <property type="component" value="Chromosome"/>
</dbReference>
<dbReference type="KEGG" id="bhl:Bache_0677"/>
<evidence type="ECO:0000313" key="5">
    <source>
        <dbReference type="Proteomes" id="UP000008630"/>
    </source>
</evidence>
<dbReference type="GO" id="GO:0003677">
    <property type="term" value="F:DNA binding"/>
    <property type="evidence" value="ECO:0007669"/>
    <property type="project" value="InterPro"/>
</dbReference>
<keyword evidence="2" id="KW-0812">Transmembrane</keyword>
<dbReference type="AlphaFoldDB" id="E6SMY4"/>
<dbReference type="InterPro" id="IPR046947">
    <property type="entry name" value="LytR-like"/>
</dbReference>
<dbReference type="InterPro" id="IPR007492">
    <property type="entry name" value="LytTR_DNA-bd_dom"/>
</dbReference>
<dbReference type="STRING" id="693979.Bache_0677"/>
<evidence type="ECO:0000256" key="2">
    <source>
        <dbReference type="SAM" id="Phobius"/>
    </source>
</evidence>
<dbReference type="PANTHER" id="PTHR37299">
    <property type="entry name" value="TRANSCRIPTIONAL REGULATOR-RELATED"/>
    <property type="match status" value="1"/>
</dbReference>
<evidence type="ECO:0000259" key="3">
    <source>
        <dbReference type="PROSITE" id="PS50930"/>
    </source>
</evidence>
<feature type="transmembrane region" description="Helical" evidence="2">
    <location>
        <begin position="128"/>
        <end position="149"/>
    </location>
</feature>
<reference key="1">
    <citation type="submission" date="2010-11" db="EMBL/GenBank/DDBJ databases">
        <title>The complete genome of Bacteroides helcogenes P 36-108.</title>
        <authorList>
            <consortium name="US DOE Joint Genome Institute (JGI-PGF)"/>
            <person name="Lucas S."/>
            <person name="Copeland A."/>
            <person name="Lapidus A."/>
            <person name="Bruce D."/>
            <person name="Goodwin L."/>
            <person name="Pitluck S."/>
            <person name="Kyrpides N."/>
            <person name="Mavromatis K."/>
            <person name="Ivanova N."/>
            <person name="Zeytun A."/>
            <person name="Brettin T."/>
            <person name="Detter J.C."/>
            <person name="Tapia R."/>
            <person name="Han C."/>
            <person name="Land M."/>
            <person name="Hauser L."/>
            <person name="Markowitz V."/>
            <person name="Cheng J.-F."/>
            <person name="Hugenholtz P."/>
            <person name="Woyke T."/>
            <person name="Wu D."/>
            <person name="Gronow S."/>
            <person name="Wellnitz S."/>
            <person name="Brambilla E."/>
            <person name="Klenk H.-P."/>
            <person name="Eisen J.A."/>
        </authorList>
    </citation>
    <scope>NUCLEOTIDE SEQUENCE</scope>
    <source>
        <strain>P 36-108</strain>
    </source>
</reference>
<dbReference type="RefSeq" id="WP_013546315.1">
    <property type="nucleotide sequence ID" value="NC_014933.1"/>
</dbReference>